<dbReference type="Proteomes" id="UP001497644">
    <property type="component" value="Chromosome 3"/>
</dbReference>
<protein>
    <submittedName>
        <fullName evidence="1">Uncharacterized protein</fullName>
    </submittedName>
</protein>
<evidence type="ECO:0000313" key="2">
    <source>
        <dbReference type="Proteomes" id="UP001497644"/>
    </source>
</evidence>
<gene>
    <name evidence="1" type="ORF">LPLAT_LOCUS7135</name>
</gene>
<dbReference type="AlphaFoldDB" id="A0AAV2NL93"/>
<name>A0AAV2NL93_9HYME</name>
<evidence type="ECO:0000313" key="1">
    <source>
        <dbReference type="EMBL" id="CAL1680968.1"/>
    </source>
</evidence>
<keyword evidence="2" id="KW-1185">Reference proteome</keyword>
<dbReference type="EMBL" id="OZ034826">
    <property type="protein sequence ID" value="CAL1680968.1"/>
    <property type="molecule type" value="Genomic_DNA"/>
</dbReference>
<accession>A0AAV2NL93</accession>
<reference evidence="1" key="1">
    <citation type="submission" date="2024-04" db="EMBL/GenBank/DDBJ databases">
        <authorList>
            <consortium name="Molecular Ecology Group"/>
        </authorList>
    </citation>
    <scope>NUCLEOTIDE SEQUENCE</scope>
</reference>
<sequence>MKNVHVQLDPHVAVVLQILVDRQEELNGKIEHVILMLHRIHRKLAPEEEKIIKPKGLPAPPLNDEDAFLEVQKFLISDDNFYPAVDYFCTLMKVDEQTDEYTAVGRILPKLITNSLARMINYAGSGSVKLKFENTKLHEAINCAALKIFPDSNLIQAERKMSR</sequence>
<proteinExistence type="predicted"/>
<organism evidence="1 2">
    <name type="scientific">Lasius platythorax</name>
    <dbReference type="NCBI Taxonomy" id="488582"/>
    <lineage>
        <taxon>Eukaryota</taxon>
        <taxon>Metazoa</taxon>
        <taxon>Ecdysozoa</taxon>
        <taxon>Arthropoda</taxon>
        <taxon>Hexapoda</taxon>
        <taxon>Insecta</taxon>
        <taxon>Pterygota</taxon>
        <taxon>Neoptera</taxon>
        <taxon>Endopterygota</taxon>
        <taxon>Hymenoptera</taxon>
        <taxon>Apocrita</taxon>
        <taxon>Aculeata</taxon>
        <taxon>Formicoidea</taxon>
        <taxon>Formicidae</taxon>
        <taxon>Formicinae</taxon>
        <taxon>Lasius</taxon>
        <taxon>Lasius</taxon>
    </lineage>
</organism>